<sequence length="268" mass="29927">MLVAAKNNNPIIQNVLSKVRSKSYWVIMLELVLFLLVSGLILYVIEGPTEALVEADLRSILQKCRASRVNWVNPVTGETELVSSVTKAVYELGLTYDEELSLSDSVTSEIDFCATLERYQGVEDRDDHKFNFFNRWGVWTSIFFVATTISTVGYGNISPATPGGKAATMLFSLAGIPLCAFFLYRTAEVISTALLWWSHLVHKKFFEKRRRRRNKRGARRSSTAEDLVANISDVKMLVLICVVAFFFLLLAAAGTHWSMQEVIGGVGG</sequence>
<comment type="caution">
    <text evidence="10">The sequence shown here is derived from an EMBL/GenBank/DDBJ whole genome shotgun (WGS) entry which is preliminary data.</text>
</comment>
<gene>
    <name evidence="10" type="ORF">TeGR_g3932</name>
</gene>
<keyword evidence="11" id="KW-1185">Reference proteome</keyword>
<evidence type="ECO:0000313" key="10">
    <source>
        <dbReference type="EMBL" id="GMI25122.1"/>
    </source>
</evidence>
<feature type="domain" description="Potassium channel" evidence="9">
    <location>
        <begin position="133"/>
        <end position="190"/>
    </location>
</feature>
<name>A0ABQ6MF29_9STRA</name>
<keyword evidence="7" id="KW-0407">Ion channel</keyword>
<reference evidence="10 11" key="1">
    <citation type="journal article" date="2023" name="Commun. Biol.">
        <title>Genome analysis of Parmales, the sister group of diatoms, reveals the evolutionary specialization of diatoms from phago-mixotrophs to photoautotrophs.</title>
        <authorList>
            <person name="Ban H."/>
            <person name="Sato S."/>
            <person name="Yoshikawa S."/>
            <person name="Yamada K."/>
            <person name="Nakamura Y."/>
            <person name="Ichinomiya M."/>
            <person name="Sato N."/>
            <person name="Blanc-Mathieu R."/>
            <person name="Endo H."/>
            <person name="Kuwata A."/>
            <person name="Ogata H."/>
        </authorList>
    </citation>
    <scope>NUCLEOTIDE SEQUENCE [LARGE SCALE GENOMIC DNA]</scope>
</reference>
<evidence type="ECO:0000256" key="6">
    <source>
        <dbReference type="ARBA" id="ARBA00023136"/>
    </source>
</evidence>
<dbReference type="Proteomes" id="UP001165060">
    <property type="component" value="Unassembled WGS sequence"/>
</dbReference>
<keyword evidence="6 8" id="KW-0472">Membrane</keyword>
<comment type="subcellular location">
    <subcellularLocation>
        <location evidence="1">Membrane</location>
        <topology evidence="1">Multi-pass membrane protein</topology>
    </subcellularLocation>
</comment>
<evidence type="ECO:0000256" key="2">
    <source>
        <dbReference type="ARBA" id="ARBA00022448"/>
    </source>
</evidence>
<organism evidence="10 11">
    <name type="scientific">Tetraparma gracilis</name>
    <dbReference type="NCBI Taxonomy" id="2962635"/>
    <lineage>
        <taxon>Eukaryota</taxon>
        <taxon>Sar</taxon>
        <taxon>Stramenopiles</taxon>
        <taxon>Ochrophyta</taxon>
        <taxon>Bolidophyceae</taxon>
        <taxon>Parmales</taxon>
        <taxon>Triparmaceae</taxon>
        <taxon>Tetraparma</taxon>
    </lineage>
</organism>
<dbReference type="Pfam" id="PF07885">
    <property type="entry name" value="Ion_trans_2"/>
    <property type="match status" value="1"/>
</dbReference>
<dbReference type="Gene3D" id="1.10.287.70">
    <property type="match status" value="1"/>
</dbReference>
<evidence type="ECO:0000256" key="5">
    <source>
        <dbReference type="ARBA" id="ARBA00023065"/>
    </source>
</evidence>
<dbReference type="PANTHER" id="PTHR11003">
    <property type="entry name" value="POTASSIUM CHANNEL, SUBFAMILY K"/>
    <property type="match status" value="1"/>
</dbReference>
<dbReference type="EMBL" id="BRYB01004063">
    <property type="protein sequence ID" value="GMI25122.1"/>
    <property type="molecule type" value="Genomic_DNA"/>
</dbReference>
<evidence type="ECO:0000256" key="3">
    <source>
        <dbReference type="ARBA" id="ARBA00022692"/>
    </source>
</evidence>
<feature type="transmembrane region" description="Helical" evidence="8">
    <location>
        <begin position="136"/>
        <end position="154"/>
    </location>
</feature>
<evidence type="ECO:0000256" key="8">
    <source>
        <dbReference type="SAM" id="Phobius"/>
    </source>
</evidence>
<dbReference type="SUPFAM" id="SSF81324">
    <property type="entry name" value="Voltage-gated potassium channels"/>
    <property type="match status" value="1"/>
</dbReference>
<feature type="non-terminal residue" evidence="10">
    <location>
        <position position="268"/>
    </location>
</feature>
<keyword evidence="2" id="KW-0813">Transport</keyword>
<evidence type="ECO:0000256" key="4">
    <source>
        <dbReference type="ARBA" id="ARBA00022989"/>
    </source>
</evidence>
<feature type="transmembrane region" description="Helical" evidence="8">
    <location>
        <begin position="166"/>
        <end position="183"/>
    </location>
</feature>
<evidence type="ECO:0000313" key="11">
    <source>
        <dbReference type="Proteomes" id="UP001165060"/>
    </source>
</evidence>
<proteinExistence type="predicted"/>
<protein>
    <recommendedName>
        <fullName evidence="9">Potassium channel domain-containing protein</fullName>
    </recommendedName>
</protein>
<keyword evidence="4 8" id="KW-1133">Transmembrane helix</keyword>
<evidence type="ECO:0000256" key="7">
    <source>
        <dbReference type="ARBA" id="ARBA00023303"/>
    </source>
</evidence>
<dbReference type="InterPro" id="IPR013099">
    <property type="entry name" value="K_chnl_dom"/>
</dbReference>
<keyword evidence="3 8" id="KW-0812">Transmembrane</keyword>
<evidence type="ECO:0000259" key="9">
    <source>
        <dbReference type="Pfam" id="PF07885"/>
    </source>
</evidence>
<feature type="transmembrane region" description="Helical" evidence="8">
    <location>
        <begin position="227"/>
        <end position="252"/>
    </location>
</feature>
<accession>A0ABQ6MF29</accession>
<feature type="transmembrane region" description="Helical" evidence="8">
    <location>
        <begin position="24"/>
        <end position="45"/>
    </location>
</feature>
<dbReference type="InterPro" id="IPR003280">
    <property type="entry name" value="2pore_dom_K_chnl"/>
</dbReference>
<dbReference type="PANTHER" id="PTHR11003:SF347">
    <property type="entry name" value="POTASSIUM CHANNEL DOMAIN-CONTAINING PROTEIN"/>
    <property type="match status" value="1"/>
</dbReference>
<evidence type="ECO:0000256" key="1">
    <source>
        <dbReference type="ARBA" id="ARBA00004141"/>
    </source>
</evidence>
<keyword evidence="5" id="KW-0406">Ion transport</keyword>